<dbReference type="EMBL" id="HACG01000280">
    <property type="protein sequence ID" value="CEK47145.1"/>
    <property type="molecule type" value="Transcribed_RNA"/>
</dbReference>
<protein>
    <submittedName>
        <fullName evidence="2">Uncharacterized protein</fullName>
    </submittedName>
</protein>
<accession>A0A0B6XV19</accession>
<dbReference type="AlphaFoldDB" id="A0A0B6XV19"/>
<sequence length="66" mass="7613">MPFLHLHHILNIKTLIIVGAVSLLITFLLLMSSDDLYHQGKVTLENKHSKSADKLQLFDNDKKMFH</sequence>
<feature type="transmembrane region" description="Helical" evidence="1">
    <location>
        <begin position="12"/>
        <end position="31"/>
    </location>
</feature>
<evidence type="ECO:0000313" key="2">
    <source>
        <dbReference type="EMBL" id="CEK47145.1"/>
    </source>
</evidence>
<organism evidence="2">
    <name type="scientific">Arion vulgaris</name>
    <dbReference type="NCBI Taxonomy" id="1028688"/>
    <lineage>
        <taxon>Eukaryota</taxon>
        <taxon>Metazoa</taxon>
        <taxon>Spiralia</taxon>
        <taxon>Lophotrochozoa</taxon>
        <taxon>Mollusca</taxon>
        <taxon>Gastropoda</taxon>
        <taxon>Heterobranchia</taxon>
        <taxon>Euthyneura</taxon>
        <taxon>Panpulmonata</taxon>
        <taxon>Eupulmonata</taxon>
        <taxon>Stylommatophora</taxon>
        <taxon>Helicina</taxon>
        <taxon>Arionoidea</taxon>
        <taxon>Arionidae</taxon>
        <taxon>Arion</taxon>
    </lineage>
</organism>
<keyword evidence="1" id="KW-0812">Transmembrane</keyword>
<name>A0A0B6XV19_9EUPU</name>
<keyword evidence="1" id="KW-1133">Transmembrane helix</keyword>
<evidence type="ECO:0000256" key="1">
    <source>
        <dbReference type="SAM" id="Phobius"/>
    </source>
</evidence>
<feature type="non-terminal residue" evidence="2">
    <location>
        <position position="66"/>
    </location>
</feature>
<proteinExistence type="predicted"/>
<keyword evidence="1" id="KW-0472">Membrane</keyword>
<reference evidence="2" key="1">
    <citation type="submission" date="2014-12" db="EMBL/GenBank/DDBJ databases">
        <title>Insight into the proteome of Arion vulgaris.</title>
        <authorList>
            <person name="Aradska J."/>
            <person name="Bulat T."/>
            <person name="Smidak R."/>
            <person name="Sarate P."/>
            <person name="Gangsoo J."/>
            <person name="Sialana F."/>
            <person name="Bilban M."/>
            <person name="Lubec G."/>
        </authorList>
    </citation>
    <scope>NUCLEOTIDE SEQUENCE</scope>
    <source>
        <tissue evidence="2">Skin</tissue>
    </source>
</reference>
<gene>
    <name evidence="2" type="primary">ORF662</name>
</gene>